<sequence>MFGAMKESEGLRPLVGWGMLDSSGEGEQRVTFHDGDSMKLRISLSSDLESVIWSMMISEGRSEARLWICNRIAGDCLEPGKGVKALSQFSFRNRDICWEELERKGNMGGHQQWLLPSPTVFLIWKSNELWIILLRILSQEFLTPESWESVFMDNEIGFRKSDKYLLLNHDGSLEEYCSDFYSRASIVVRSRKKRNIERKQRRPSIVMMSYLSLVVEVRSRKLVAFN</sequence>
<reference evidence="1 2" key="1">
    <citation type="journal article" date="2022" name="DNA Res.">
        <title>Chromosomal-level genome assembly of the orchid tree Bauhinia variegata (Leguminosae; Cercidoideae) supports the allotetraploid origin hypothesis of Bauhinia.</title>
        <authorList>
            <person name="Zhong Y."/>
            <person name="Chen Y."/>
            <person name="Zheng D."/>
            <person name="Pang J."/>
            <person name="Liu Y."/>
            <person name="Luo S."/>
            <person name="Meng S."/>
            <person name="Qian L."/>
            <person name="Wei D."/>
            <person name="Dai S."/>
            <person name="Zhou R."/>
        </authorList>
    </citation>
    <scope>NUCLEOTIDE SEQUENCE [LARGE SCALE GENOMIC DNA]</scope>
    <source>
        <strain evidence="1">BV-YZ2020</strain>
    </source>
</reference>
<organism evidence="1 2">
    <name type="scientific">Bauhinia variegata</name>
    <name type="common">Purple orchid tree</name>
    <name type="synonym">Phanera variegata</name>
    <dbReference type="NCBI Taxonomy" id="167791"/>
    <lineage>
        <taxon>Eukaryota</taxon>
        <taxon>Viridiplantae</taxon>
        <taxon>Streptophyta</taxon>
        <taxon>Embryophyta</taxon>
        <taxon>Tracheophyta</taxon>
        <taxon>Spermatophyta</taxon>
        <taxon>Magnoliopsida</taxon>
        <taxon>eudicotyledons</taxon>
        <taxon>Gunneridae</taxon>
        <taxon>Pentapetalae</taxon>
        <taxon>rosids</taxon>
        <taxon>fabids</taxon>
        <taxon>Fabales</taxon>
        <taxon>Fabaceae</taxon>
        <taxon>Cercidoideae</taxon>
        <taxon>Cercideae</taxon>
        <taxon>Bauhiniinae</taxon>
        <taxon>Bauhinia</taxon>
    </lineage>
</organism>
<evidence type="ECO:0000313" key="1">
    <source>
        <dbReference type="EMBL" id="KAI4327973.1"/>
    </source>
</evidence>
<dbReference type="EMBL" id="CM039433">
    <property type="protein sequence ID" value="KAI4327973.1"/>
    <property type="molecule type" value="Genomic_DNA"/>
</dbReference>
<protein>
    <submittedName>
        <fullName evidence="1">Uncharacterized protein</fullName>
    </submittedName>
</protein>
<proteinExistence type="predicted"/>
<keyword evidence="2" id="KW-1185">Reference proteome</keyword>
<comment type="caution">
    <text evidence="1">The sequence shown here is derived from an EMBL/GenBank/DDBJ whole genome shotgun (WGS) entry which is preliminary data.</text>
</comment>
<evidence type="ECO:0000313" key="2">
    <source>
        <dbReference type="Proteomes" id="UP000828941"/>
    </source>
</evidence>
<name>A0ACB9MUU4_BAUVA</name>
<accession>A0ACB9MUU4</accession>
<gene>
    <name evidence="1" type="ORF">L6164_020375</name>
</gene>
<dbReference type="Proteomes" id="UP000828941">
    <property type="component" value="Chromosome 8"/>
</dbReference>